<dbReference type="GO" id="GO:0016757">
    <property type="term" value="F:glycosyltransferase activity"/>
    <property type="evidence" value="ECO:0007669"/>
    <property type="project" value="UniProtKB-KW"/>
</dbReference>
<reference evidence="7 8" key="1">
    <citation type="submission" date="2019-03" db="EMBL/GenBank/DDBJ databases">
        <title>Genomic Encyclopedia of Type Strains, Phase IV (KMG-IV): sequencing the most valuable type-strain genomes for metagenomic binning, comparative biology and taxonomic classification.</title>
        <authorList>
            <person name="Goeker M."/>
        </authorList>
    </citation>
    <scope>NUCLEOTIDE SEQUENCE [LARGE SCALE GENOMIC DNA]</scope>
    <source>
        <strain evidence="7 8">DSM 29489</strain>
    </source>
</reference>
<organism evidence="7 8">
    <name type="scientific">Muricomes intestini</name>
    <dbReference type="NCBI Taxonomy" id="1796634"/>
    <lineage>
        <taxon>Bacteria</taxon>
        <taxon>Bacillati</taxon>
        <taxon>Bacillota</taxon>
        <taxon>Clostridia</taxon>
        <taxon>Lachnospirales</taxon>
        <taxon>Lachnospiraceae</taxon>
        <taxon>Muricomes</taxon>
    </lineage>
</organism>
<evidence type="ECO:0000256" key="2">
    <source>
        <dbReference type="ARBA" id="ARBA00006739"/>
    </source>
</evidence>
<name>A0A4R3KCF5_9FIRM</name>
<dbReference type="AlphaFoldDB" id="A0A4R3KCF5"/>
<comment type="similarity">
    <text evidence="2">Belongs to the glycosyltransferase 2 family.</text>
</comment>
<evidence type="ECO:0000313" key="7">
    <source>
        <dbReference type="EMBL" id="TCS80720.1"/>
    </source>
</evidence>
<keyword evidence="3" id="KW-0328">Glycosyltransferase</keyword>
<keyword evidence="5" id="KW-0812">Transmembrane</keyword>
<dbReference type="EMBL" id="SLZZ01000005">
    <property type="protein sequence ID" value="TCS80720.1"/>
    <property type="molecule type" value="Genomic_DNA"/>
</dbReference>
<feature type="transmembrane region" description="Helical" evidence="5">
    <location>
        <begin position="243"/>
        <end position="264"/>
    </location>
</feature>
<evidence type="ECO:0000256" key="4">
    <source>
        <dbReference type="ARBA" id="ARBA00022679"/>
    </source>
</evidence>
<evidence type="ECO:0000256" key="1">
    <source>
        <dbReference type="ARBA" id="ARBA00004776"/>
    </source>
</evidence>
<keyword evidence="5" id="KW-0472">Membrane</keyword>
<dbReference type="SUPFAM" id="SSF53448">
    <property type="entry name" value="Nucleotide-diphospho-sugar transferases"/>
    <property type="match status" value="1"/>
</dbReference>
<gene>
    <name evidence="7" type="ORF">EDD59_105102</name>
</gene>
<evidence type="ECO:0000313" key="8">
    <source>
        <dbReference type="Proteomes" id="UP000295726"/>
    </source>
</evidence>
<protein>
    <submittedName>
        <fullName evidence="7">GT2 family glycosyltransferase</fullName>
    </submittedName>
</protein>
<dbReference type="PANTHER" id="PTHR43179:SF12">
    <property type="entry name" value="GALACTOFURANOSYLTRANSFERASE GLFT2"/>
    <property type="match status" value="1"/>
</dbReference>
<dbReference type="InterPro" id="IPR001173">
    <property type="entry name" value="Glyco_trans_2-like"/>
</dbReference>
<comment type="pathway">
    <text evidence="1">Cell wall biogenesis; cell wall polysaccharide biosynthesis.</text>
</comment>
<dbReference type="InterPro" id="IPR029044">
    <property type="entry name" value="Nucleotide-diphossugar_trans"/>
</dbReference>
<proteinExistence type="inferred from homology"/>
<dbReference type="Pfam" id="PF00535">
    <property type="entry name" value="Glycos_transf_2"/>
    <property type="match status" value="1"/>
</dbReference>
<evidence type="ECO:0000256" key="5">
    <source>
        <dbReference type="SAM" id="Phobius"/>
    </source>
</evidence>
<keyword evidence="4 7" id="KW-0808">Transferase</keyword>
<keyword evidence="5" id="KW-1133">Transmembrane helix</keyword>
<keyword evidence="8" id="KW-1185">Reference proteome</keyword>
<sequence>MEVTIIIPNYNGKHFMKLCLDSLKNQSLSDFKILVVDNGSTDGSLSYMEENYPHIEVIALGKNFGFSRAVNEGIRHTRTPYVILLNNDTTVDSHYVEEMVKAISWSPRIFSVSSKMIQMYHPELIDSAGDLYTVIGWGICRGSGRPVTNYTKPSPIFTACAGAAIYRRSAFDKIGYFDESHFAYLEDIDVGYRAKIYGYRNMYCPLALVFHVGSGTSGSKYNSFKVKLSARNSVYLNYKNMPLFQLILNFVPLAAGYCIKYLFFCRKGFSKDYREGLAEGFKTLKKQKKVPFNLRHLPYYCRIEIELIINTFSYAKDWFTRKLMKK</sequence>
<feature type="domain" description="Glycosyltransferase 2-like" evidence="6">
    <location>
        <begin position="4"/>
        <end position="175"/>
    </location>
</feature>
<dbReference type="Proteomes" id="UP000295726">
    <property type="component" value="Unassembled WGS sequence"/>
</dbReference>
<dbReference type="PANTHER" id="PTHR43179">
    <property type="entry name" value="RHAMNOSYLTRANSFERASE WBBL"/>
    <property type="match status" value="1"/>
</dbReference>
<dbReference type="OrthoDB" id="9771846at2"/>
<comment type="caution">
    <text evidence="7">The sequence shown here is derived from an EMBL/GenBank/DDBJ whole genome shotgun (WGS) entry which is preliminary data.</text>
</comment>
<dbReference type="CDD" id="cd04186">
    <property type="entry name" value="GT_2_like_c"/>
    <property type="match status" value="1"/>
</dbReference>
<dbReference type="RefSeq" id="WP_132379649.1">
    <property type="nucleotide sequence ID" value="NZ_SLZZ01000005.1"/>
</dbReference>
<accession>A0A4R3KCF5</accession>
<evidence type="ECO:0000256" key="3">
    <source>
        <dbReference type="ARBA" id="ARBA00022676"/>
    </source>
</evidence>
<evidence type="ECO:0000259" key="6">
    <source>
        <dbReference type="Pfam" id="PF00535"/>
    </source>
</evidence>
<dbReference type="Gene3D" id="3.90.550.10">
    <property type="entry name" value="Spore Coat Polysaccharide Biosynthesis Protein SpsA, Chain A"/>
    <property type="match status" value="1"/>
</dbReference>